<keyword evidence="4" id="KW-1185">Reference proteome</keyword>
<dbReference type="EMBL" id="LN649231">
    <property type="protein sequence ID" value="CEI70668.1"/>
    <property type="molecule type" value="Genomic_DNA"/>
</dbReference>
<keyword evidence="2" id="KW-0472">Membrane</keyword>
<keyword evidence="2" id="KW-1133">Transmembrane helix</keyword>
<evidence type="ECO:0000313" key="4">
    <source>
        <dbReference type="Proteomes" id="UP000245910"/>
    </source>
</evidence>
<dbReference type="AlphaFoldDB" id="A0A2L2TKJ8"/>
<organism evidence="3 4">
    <name type="scientific">Fusarium venenatum</name>
    <dbReference type="NCBI Taxonomy" id="56646"/>
    <lineage>
        <taxon>Eukaryota</taxon>
        <taxon>Fungi</taxon>
        <taxon>Dikarya</taxon>
        <taxon>Ascomycota</taxon>
        <taxon>Pezizomycotina</taxon>
        <taxon>Sordariomycetes</taxon>
        <taxon>Hypocreomycetidae</taxon>
        <taxon>Hypocreales</taxon>
        <taxon>Nectriaceae</taxon>
        <taxon>Fusarium</taxon>
    </lineage>
</organism>
<feature type="compositionally biased region" description="Pro residues" evidence="1">
    <location>
        <begin position="150"/>
        <end position="163"/>
    </location>
</feature>
<keyword evidence="2" id="KW-0812">Transmembrane</keyword>
<evidence type="ECO:0000256" key="2">
    <source>
        <dbReference type="SAM" id="Phobius"/>
    </source>
</evidence>
<reference evidence="4" key="1">
    <citation type="submission" date="2014-10" db="EMBL/GenBank/DDBJ databases">
        <authorList>
            <person name="King R."/>
        </authorList>
    </citation>
    <scope>NUCLEOTIDE SEQUENCE [LARGE SCALE GENOMIC DNA]</scope>
    <source>
        <strain evidence="4">A3/5</strain>
    </source>
</reference>
<sequence length="215" mass="24631">MYSLNNSTLLIHCVLRSLPSTNHHSSSNNASQLRFPFSHYHFLLRSDRYRHQLQLNEMPPFFDCPRLNATIPLNATTVVSYLVKKHLKDPQKPPSIWGQAKTKTKKWTALGIFFLVIGVLLAIGFACWIIIPTCANIEWHNPRRRRDYIPPPAPLTWMPPPQPKPKKQPKKQPKKPPEAKKKPTAPKIQEIPPFKAPPNYTRTFRAGANPPKSDP</sequence>
<feature type="transmembrane region" description="Helical" evidence="2">
    <location>
        <begin position="107"/>
        <end position="131"/>
    </location>
</feature>
<accession>A0A2L2TKJ8</accession>
<proteinExistence type="predicted"/>
<evidence type="ECO:0000256" key="1">
    <source>
        <dbReference type="SAM" id="MobiDB-lite"/>
    </source>
</evidence>
<feature type="region of interest" description="Disordered" evidence="1">
    <location>
        <begin position="150"/>
        <end position="215"/>
    </location>
</feature>
<protein>
    <submittedName>
        <fullName evidence="3">Uncharacterized protein</fullName>
    </submittedName>
</protein>
<name>A0A2L2TKJ8_9HYPO</name>
<evidence type="ECO:0000313" key="3">
    <source>
        <dbReference type="EMBL" id="CEI70668.1"/>
    </source>
</evidence>
<feature type="compositionally biased region" description="Basic residues" evidence="1">
    <location>
        <begin position="164"/>
        <end position="174"/>
    </location>
</feature>
<dbReference type="Proteomes" id="UP000245910">
    <property type="component" value="Chromosome III"/>
</dbReference>